<dbReference type="SUPFAM" id="SSF46689">
    <property type="entry name" value="Homeodomain-like"/>
    <property type="match status" value="1"/>
</dbReference>
<dbReference type="GO" id="GO:0003700">
    <property type="term" value="F:DNA-binding transcription factor activity"/>
    <property type="evidence" value="ECO:0007669"/>
    <property type="project" value="InterPro"/>
</dbReference>
<organism evidence="5 6">
    <name type="scientific">BD1-7 clade bacterium</name>
    <dbReference type="NCBI Taxonomy" id="2029982"/>
    <lineage>
        <taxon>Bacteria</taxon>
        <taxon>Pseudomonadati</taxon>
        <taxon>Pseudomonadota</taxon>
        <taxon>Gammaproteobacteria</taxon>
        <taxon>Cellvibrionales</taxon>
        <taxon>Spongiibacteraceae</taxon>
        <taxon>BD1-7 clade</taxon>
    </lineage>
</organism>
<evidence type="ECO:0000256" key="3">
    <source>
        <dbReference type="ARBA" id="ARBA00023163"/>
    </source>
</evidence>
<keyword evidence="6" id="KW-1185">Reference proteome</keyword>
<dbReference type="InterPro" id="IPR050204">
    <property type="entry name" value="AraC_XylS_family_regulators"/>
</dbReference>
<dbReference type="InterPro" id="IPR009057">
    <property type="entry name" value="Homeodomain-like_sf"/>
</dbReference>
<reference evidence="5 6" key="1">
    <citation type="submission" date="2019-11" db="EMBL/GenBank/DDBJ databases">
        <authorList>
            <person name="Holert J."/>
        </authorList>
    </citation>
    <scope>NUCLEOTIDE SEQUENCE [LARGE SCALE GENOMIC DNA]</scope>
    <source>
        <strain evidence="5">SB11_3</strain>
    </source>
</reference>
<dbReference type="Pfam" id="PF20240">
    <property type="entry name" value="DUF6597"/>
    <property type="match status" value="1"/>
</dbReference>
<accession>A0A5S9QYI8</accession>
<dbReference type="PROSITE" id="PS01124">
    <property type="entry name" value="HTH_ARAC_FAMILY_2"/>
    <property type="match status" value="1"/>
</dbReference>
<gene>
    <name evidence="5" type="primary">btr</name>
    <name evidence="5" type="ORF">OPDIPICF_03437</name>
</gene>
<dbReference type="AlphaFoldDB" id="A0A5S9QYI8"/>
<evidence type="ECO:0000256" key="1">
    <source>
        <dbReference type="ARBA" id="ARBA00023015"/>
    </source>
</evidence>
<dbReference type="EMBL" id="CACSIO010000061">
    <property type="protein sequence ID" value="CAA0125315.1"/>
    <property type="molecule type" value="Genomic_DNA"/>
</dbReference>
<sequence>MIDTENYMREHFGDCQSEKALAVLRFTTVAPAPALQGVVKHYWFASMNVDALPYMSRQYPDASMGMVFDLLAPQKSVFEAHNTEVRLCDFSAQTALLGVRFAVGGAQRLLGGLAVNEHGTIPLDMFGHDALIRLCDELLAADSDWRRVEILNGSLLALLCDQSSNNRSNNHQWIQAVLPTSAGVRVNEVASALGYTHRQFDRQFYRLCGYTPKKAASMIRVDAARRLLSARHDLAMQDIVHGLGYFDQAHFIRDFKRYSDSTPSAYRQRKYLQLWSSKNRGDN</sequence>
<keyword evidence="3" id="KW-0804">Transcription</keyword>
<proteinExistence type="predicted"/>
<dbReference type="InterPro" id="IPR018060">
    <property type="entry name" value="HTH_AraC"/>
</dbReference>
<evidence type="ECO:0000259" key="4">
    <source>
        <dbReference type="PROSITE" id="PS01124"/>
    </source>
</evidence>
<dbReference type="SMART" id="SM00342">
    <property type="entry name" value="HTH_ARAC"/>
    <property type="match status" value="1"/>
</dbReference>
<keyword evidence="1" id="KW-0805">Transcription regulation</keyword>
<protein>
    <submittedName>
        <fullName evidence="5">HTH-type transcriptional activator Btr</fullName>
    </submittedName>
</protein>
<dbReference type="PANTHER" id="PTHR46796">
    <property type="entry name" value="HTH-TYPE TRANSCRIPTIONAL ACTIVATOR RHAS-RELATED"/>
    <property type="match status" value="1"/>
</dbReference>
<dbReference type="OrthoDB" id="9809338at2"/>
<dbReference type="Gene3D" id="1.10.10.60">
    <property type="entry name" value="Homeodomain-like"/>
    <property type="match status" value="1"/>
</dbReference>
<evidence type="ECO:0000256" key="2">
    <source>
        <dbReference type="ARBA" id="ARBA00023125"/>
    </source>
</evidence>
<name>A0A5S9QYI8_9GAMM</name>
<dbReference type="GO" id="GO:0043565">
    <property type="term" value="F:sequence-specific DNA binding"/>
    <property type="evidence" value="ECO:0007669"/>
    <property type="project" value="InterPro"/>
</dbReference>
<dbReference type="Pfam" id="PF12833">
    <property type="entry name" value="HTH_18"/>
    <property type="match status" value="1"/>
</dbReference>
<feature type="domain" description="HTH araC/xylS-type" evidence="4">
    <location>
        <begin position="168"/>
        <end position="269"/>
    </location>
</feature>
<dbReference type="Proteomes" id="UP000441399">
    <property type="component" value="Unassembled WGS sequence"/>
</dbReference>
<evidence type="ECO:0000313" key="6">
    <source>
        <dbReference type="Proteomes" id="UP000441399"/>
    </source>
</evidence>
<dbReference type="InterPro" id="IPR046532">
    <property type="entry name" value="DUF6597"/>
</dbReference>
<keyword evidence="2" id="KW-0238">DNA-binding</keyword>
<evidence type="ECO:0000313" key="5">
    <source>
        <dbReference type="EMBL" id="CAA0125315.1"/>
    </source>
</evidence>